<evidence type="ECO:0000256" key="1">
    <source>
        <dbReference type="SAM" id="MobiDB-lite"/>
    </source>
</evidence>
<dbReference type="EMBL" id="MU001990">
    <property type="protein sequence ID" value="KAF2792018.1"/>
    <property type="molecule type" value="Genomic_DNA"/>
</dbReference>
<keyword evidence="3" id="KW-1185">Reference proteome</keyword>
<reference evidence="2" key="1">
    <citation type="journal article" date="2020" name="Stud. Mycol.">
        <title>101 Dothideomycetes genomes: a test case for predicting lifestyles and emergence of pathogens.</title>
        <authorList>
            <person name="Haridas S."/>
            <person name="Albert R."/>
            <person name="Binder M."/>
            <person name="Bloem J."/>
            <person name="Labutti K."/>
            <person name="Salamov A."/>
            <person name="Andreopoulos B."/>
            <person name="Baker S."/>
            <person name="Barry K."/>
            <person name="Bills G."/>
            <person name="Bluhm B."/>
            <person name="Cannon C."/>
            <person name="Castanera R."/>
            <person name="Culley D."/>
            <person name="Daum C."/>
            <person name="Ezra D."/>
            <person name="Gonzalez J."/>
            <person name="Henrissat B."/>
            <person name="Kuo A."/>
            <person name="Liang C."/>
            <person name="Lipzen A."/>
            <person name="Lutzoni F."/>
            <person name="Magnuson J."/>
            <person name="Mondo S."/>
            <person name="Nolan M."/>
            <person name="Ohm R."/>
            <person name="Pangilinan J."/>
            <person name="Park H.-J."/>
            <person name="Ramirez L."/>
            <person name="Alfaro M."/>
            <person name="Sun H."/>
            <person name="Tritt A."/>
            <person name="Yoshinaga Y."/>
            <person name="Zwiers L.-H."/>
            <person name="Turgeon B."/>
            <person name="Goodwin S."/>
            <person name="Spatafora J."/>
            <person name="Crous P."/>
            <person name="Grigoriev I."/>
        </authorList>
    </citation>
    <scope>NUCLEOTIDE SEQUENCE</scope>
    <source>
        <strain evidence="2">CBS 109.77</strain>
    </source>
</reference>
<dbReference type="Proteomes" id="UP000799757">
    <property type="component" value="Unassembled WGS sequence"/>
</dbReference>
<evidence type="ECO:0000313" key="2">
    <source>
        <dbReference type="EMBL" id="KAF2792018.1"/>
    </source>
</evidence>
<feature type="region of interest" description="Disordered" evidence="1">
    <location>
        <begin position="216"/>
        <end position="244"/>
    </location>
</feature>
<dbReference type="AlphaFoldDB" id="A0A6A6X6X9"/>
<name>A0A6A6X6X9_9PLEO</name>
<organism evidence="2 3">
    <name type="scientific">Melanomma pulvis-pyrius CBS 109.77</name>
    <dbReference type="NCBI Taxonomy" id="1314802"/>
    <lineage>
        <taxon>Eukaryota</taxon>
        <taxon>Fungi</taxon>
        <taxon>Dikarya</taxon>
        <taxon>Ascomycota</taxon>
        <taxon>Pezizomycotina</taxon>
        <taxon>Dothideomycetes</taxon>
        <taxon>Pleosporomycetidae</taxon>
        <taxon>Pleosporales</taxon>
        <taxon>Melanommataceae</taxon>
        <taxon>Melanomma</taxon>
    </lineage>
</organism>
<accession>A0A6A6X6X9</accession>
<feature type="compositionally biased region" description="Basic and acidic residues" evidence="1">
    <location>
        <begin position="216"/>
        <end position="233"/>
    </location>
</feature>
<proteinExistence type="predicted"/>
<protein>
    <submittedName>
        <fullName evidence="2">Uncharacterized protein</fullName>
    </submittedName>
</protein>
<evidence type="ECO:0000313" key="3">
    <source>
        <dbReference type="Proteomes" id="UP000799757"/>
    </source>
</evidence>
<gene>
    <name evidence="2" type="ORF">K505DRAFT_376351</name>
</gene>
<sequence>MSQFTTILSELTTNTRLSKTKTIQIQYAGDGFDIIDINIDTRDTADDIYSKIRDATNESHFCILDTNGRRLQLVYGDLKSGRPLRFENEKDPTVDTPSPAKRKVKVLLPQVLKCWGLSKVSEILPLKFWPRELTTCGPSTDKENFRFQDPWRWSRLFVKALHTLAMATIGKHKEALELVEMVARKRKKPEASNYRQSVAYITADLRQALRISEDSDGRRSTLTKKHIDDETDRRRNRQRKTQDEASAGISLLMSFRKRMQWRSEQCRPCSPGSSSVSVIVCLHEQHKGGFM</sequence>